<gene>
    <name evidence="7" type="ORF">CL6EHI_049390</name>
</gene>
<dbReference type="OMA" id="LMRLECV"/>
<keyword evidence="3 4" id="KW-0067">ATP-binding</keyword>
<evidence type="ECO:0000256" key="5">
    <source>
        <dbReference type="RuleBase" id="RU000304"/>
    </source>
</evidence>
<protein>
    <recommendedName>
        <fullName evidence="1">non-specific serine/threonine protein kinase</fullName>
        <ecNumber evidence="1">2.7.11.1</ecNumber>
    </recommendedName>
</protein>
<dbReference type="SMART" id="SM00220">
    <property type="entry name" value="S_TKc"/>
    <property type="match status" value="1"/>
</dbReference>
<evidence type="ECO:0000256" key="1">
    <source>
        <dbReference type="ARBA" id="ARBA00012513"/>
    </source>
</evidence>
<dbReference type="Pfam" id="PF00069">
    <property type="entry name" value="Pkinase"/>
    <property type="match status" value="1"/>
</dbReference>
<comment type="caution">
    <text evidence="7">The sequence shown here is derived from an EMBL/GenBank/DDBJ whole genome shotgun (WGS) entry which is preliminary data.</text>
</comment>
<dbReference type="InterPro" id="IPR000719">
    <property type="entry name" value="Prot_kinase_dom"/>
</dbReference>
<evidence type="ECO:0000256" key="2">
    <source>
        <dbReference type="ARBA" id="ARBA00022741"/>
    </source>
</evidence>
<dbReference type="Gene3D" id="1.10.510.10">
    <property type="entry name" value="Transferase(Phosphotransferase) domain 1"/>
    <property type="match status" value="1"/>
</dbReference>
<dbReference type="VEuPathDB" id="AmoebaDB:EHI7A_186350"/>
<dbReference type="AlphaFoldDB" id="A0A5K1UWD3"/>
<dbReference type="VEuPathDB" id="AmoebaDB:KM1_139690"/>
<evidence type="ECO:0000256" key="4">
    <source>
        <dbReference type="PROSITE-ProRule" id="PRU10141"/>
    </source>
</evidence>
<name>A0A5K1UWD3_ENTHI</name>
<dbReference type="PROSITE" id="PS00107">
    <property type="entry name" value="PROTEIN_KINASE_ATP"/>
    <property type="match status" value="1"/>
</dbReference>
<accession>A0A5K1UWD3</accession>
<dbReference type="InterPro" id="IPR050235">
    <property type="entry name" value="CK1_Ser-Thr_kinase"/>
</dbReference>
<proteinExistence type="inferred from homology"/>
<reference evidence="7 8" key="1">
    <citation type="submission" date="2016-05" db="EMBL/GenBank/DDBJ databases">
        <title>First whole genome sequencing of Entamoeba histolytica HM1:IMSS-clone-6.</title>
        <authorList>
            <person name="Mukherjee Avik.K."/>
            <person name="Izumyama S."/>
            <person name="Nakada-Tsukui K."/>
            <person name="Nozaki T."/>
        </authorList>
    </citation>
    <scope>NUCLEOTIDE SEQUENCE [LARGE SCALE GENOMIC DNA]</scope>
    <source>
        <strain evidence="7 8">HM1:IMSS clone 6</strain>
    </source>
</reference>
<dbReference type="VEuPathDB" id="AmoebaDB:EHI8A_181400"/>
<comment type="similarity">
    <text evidence="5">Belongs to the protein kinase superfamily.</text>
</comment>
<dbReference type="InterPro" id="IPR008271">
    <property type="entry name" value="Ser/Thr_kinase_AS"/>
</dbReference>
<organism evidence="7 8">
    <name type="scientific">Entamoeba histolytica</name>
    <dbReference type="NCBI Taxonomy" id="5759"/>
    <lineage>
        <taxon>Eukaryota</taxon>
        <taxon>Amoebozoa</taxon>
        <taxon>Evosea</taxon>
        <taxon>Archamoebae</taxon>
        <taxon>Mastigamoebida</taxon>
        <taxon>Entamoebidae</taxon>
        <taxon>Entamoeba</taxon>
    </lineage>
</organism>
<dbReference type="GO" id="GO:0005524">
    <property type="term" value="F:ATP binding"/>
    <property type="evidence" value="ECO:0007669"/>
    <property type="project" value="UniProtKB-UniRule"/>
</dbReference>
<dbReference type="CDD" id="cd14016">
    <property type="entry name" value="STKc_CK1"/>
    <property type="match status" value="1"/>
</dbReference>
<keyword evidence="7" id="KW-0808">Transferase</keyword>
<evidence type="ECO:0000313" key="8">
    <source>
        <dbReference type="Proteomes" id="UP000078387"/>
    </source>
</evidence>
<dbReference type="GO" id="GO:0004674">
    <property type="term" value="F:protein serine/threonine kinase activity"/>
    <property type="evidence" value="ECO:0007669"/>
    <property type="project" value="UniProtKB-KW"/>
</dbReference>
<keyword evidence="2 4" id="KW-0547">Nucleotide-binding</keyword>
<dbReference type="EC" id="2.7.11.1" evidence="1"/>
<dbReference type="InterPro" id="IPR017441">
    <property type="entry name" value="Protein_kinase_ATP_BS"/>
</dbReference>
<dbReference type="InterPro" id="IPR011009">
    <property type="entry name" value="Kinase-like_dom_sf"/>
</dbReference>
<sequence length="302" mass="35257">MARNAEFIIHDRYKLEKKLGGGSFGDVFQGTDLETGQSVAIKIELKKCKHPQLKAEAQLYAYLAEGETNPPGITKVYYSGEQDDYNIMVMEFLGPSLEDLFQYVGHPFSLKTVLMIVDQCLRCIEHVHKKGYIHRDIKPDNFVMGSGKNVHFVYIIDFGLSKKYIENGKHIAYSEDKSLTGTARYASINNHKGYEQSRRDDLESLAYMFIYFLKGKLPWQGFNRQNNTEKFDKICKKKMEIPLEELCENLPVEFASFLSYARSLRFEEEPKYQFWREVFQNVARENGIEYDGEFDWYLTKQK</sequence>
<keyword evidence="5" id="KW-0723">Serine/threonine-protein kinase</keyword>
<keyword evidence="7" id="KW-0418">Kinase</keyword>
<dbReference type="FunFam" id="1.10.510.10:FF:000679">
    <property type="entry name" value="Casein kinase, putative"/>
    <property type="match status" value="1"/>
</dbReference>
<evidence type="ECO:0000313" key="7">
    <source>
        <dbReference type="EMBL" id="GAT92226.1"/>
    </source>
</evidence>
<dbReference type="Proteomes" id="UP000078387">
    <property type="component" value="Unassembled WGS sequence"/>
</dbReference>
<evidence type="ECO:0000256" key="3">
    <source>
        <dbReference type="ARBA" id="ARBA00022840"/>
    </source>
</evidence>
<feature type="binding site" evidence="4">
    <location>
        <position position="42"/>
    </location>
    <ligand>
        <name>ATP</name>
        <dbReference type="ChEBI" id="CHEBI:30616"/>
    </ligand>
</feature>
<dbReference type="VEuPathDB" id="AmoebaDB:EHI_049390"/>
<feature type="domain" description="Protein kinase" evidence="6">
    <location>
        <begin position="13"/>
        <end position="302"/>
    </location>
</feature>
<dbReference type="SUPFAM" id="SSF56112">
    <property type="entry name" value="Protein kinase-like (PK-like)"/>
    <property type="match status" value="1"/>
</dbReference>
<dbReference type="EMBL" id="BDEQ01000001">
    <property type="protein sequence ID" value="GAT92226.1"/>
    <property type="molecule type" value="Genomic_DNA"/>
</dbReference>
<dbReference type="PROSITE" id="PS00108">
    <property type="entry name" value="PROTEIN_KINASE_ST"/>
    <property type="match status" value="1"/>
</dbReference>
<evidence type="ECO:0000259" key="6">
    <source>
        <dbReference type="PROSITE" id="PS50011"/>
    </source>
</evidence>
<dbReference type="PANTHER" id="PTHR11909">
    <property type="entry name" value="CASEIN KINASE-RELATED"/>
    <property type="match status" value="1"/>
</dbReference>
<dbReference type="VEuPathDB" id="AmoebaDB:EHI5A_182410"/>
<dbReference type="PROSITE" id="PS50011">
    <property type="entry name" value="PROTEIN_KINASE_DOM"/>
    <property type="match status" value="1"/>
</dbReference>